<dbReference type="SMART" id="SM00491">
    <property type="entry name" value="HELICc2"/>
    <property type="match status" value="1"/>
</dbReference>
<protein>
    <submittedName>
        <fullName evidence="6">ATP-dependent DNA helicase</fullName>
    </submittedName>
</protein>
<dbReference type="PROSITE" id="PS51193">
    <property type="entry name" value="HELICASE_ATP_BIND_2"/>
    <property type="match status" value="1"/>
</dbReference>
<evidence type="ECO:0000256" key="3">
    <source>
        <dbReference type="ARBA" id="ARBA00022840"/>
    </source>
</evidence>
<dbReference type="PANTHER" id="PTHR11472:SF34">
    <property type="entry name" value="REGULATOR OF TELOMERE ELONGATION HELICASE 1"/>
    <property type="match status" value="1"/>
</dbReference>
<evidence type="ECO:0000256" key="2">
    <source>
        <dbReference type="ARBA" id="ARBA00022801"/>
    </source>
</evidence>
<dbReference type="InterPro" id="IPR006555">
    <property type="entry name" value="ATP-dep_Helicase_C"/>
</dbReference>
<dbReference type="EMBL" id="SADE01000003">
    <property type="protein sequence ID" value="RVU34985.1"/>
    <property type="molecule type" value="Genomic_DNA"/>
</dbReference>
<dbReference type="OrthoDB" id="9805194at2"/>
<dbReference type="Gene3D" id="3.40.50.300">
    <property type="entry name" value="P-loop containing nucleotide triphosphate hydrolases"/>
    <property type="match status" value="2"/>
</dbReference>
<evidence type="ECO:0000259" key="5">
    <source>
        <dbReference type="PROSITE" id="PS51193"/>
    </source>
</evidence>
<dbReference type="Pfam" id="PF13307">
    <property type="entry name" value="Helicase_C_2"/>
    <property type="match status" value="1"/>
</dbReference>
<comment type="caution">
    <text evidence="6">The sequence shown here is derived from an EMBL/GenBank/DDBJ whole genome shotgun (WGS) entry which is preliminary data.</text>
</comment>
<evidence type="ECO:0000256" key="4">
    <source>
        <dbReference type="ARBA" id="ARBA00038058"/>
    </source>
</evidence>
<gene>
    <name evidence="6" type="ORF">EOI86_19315</name>
</gene>
<feature type="domain" description="Helicase ATP-binding" evidence="5">
    <location>
        <begin position="206"/>
        <end position="482"/>
    </location>
</feature>
<dbReference type="RefSeq" id="WP_127767306.1">
    <property type="nucleotide sequence ID" value="NZ_SADE01000003.1"/>
</dbReference>
<dbReference type="AlphaFoldDB" id="A0A3S2VLF8"/>
<dbReference type="InterPro" id="IPR045028">
    <property type="entry name" value="DinG/Rad3-like"/>
</dbReference>
<sequence>MPAVAASSLKLPTAPVLAASPMEAVWLSEDGELETFRLLDRRAPQDLAQKIRTTLPILCHGPSVARRIRIDPFPALDLLELFAFVYPARFCIPTPGGLAQELGLPTPAGVEDAPAVLFRCMTRMLSDLKDRVHGADVPRIAMAMARAGWAWGPSVLAALGQEQDDGLRAPTSGLDAWKRLAEWREQAPPPPPGDRPVQPDEARFRLATLLGEGAEERRAQSDYASAVCHAFAPRDHEGAPNFVMAEAGTGVGKTLGYIAPASIWAEKNEAPIWLSTYTRNLQQQIDEELSRLVPDPRLKSERVVIRKGRENYICLLNFEEATRTVAVNRAGAIPLGLIARWISATRSGDMTGGDFPSWLSDILGTRATLGLTDRRGECIYSACSHFSRCFIEHGIRRARRADLVVANHALVMVQAARGGVDPAGRVNRYVFDEGHHVFDAADGAFSAHLSGQETAELRRWLRGTEAQGRGRARGLKKRIEDLATEGASREALEDILAAAASLPSEGWRQRTTEGRPTGPAEALLHRIRQQVYARARGADGPYDLEVETGEPVPGLLEAAGDLHEALNRILLPAKRLTKALAARMDEESEELDTASRSRIEAAVRSLEHRCLATVQAWMDMLTALGEGTPDAFVDWFAVSRMDGRDVDVGMYRHWVDPMTPFSDIVARPAHGVLITSATLTDGSGDVDADWHSAEARTGAVHLDYPALRVRVSSPFDYPKQTRVLIVTDVRKDSLDQVAGAYRELFRASGGGALGLFTAISRLRAVYNRIVQPLEEGGLPLYAQHIDNLNLSSLTEIFRSEEDSSLLGTDAMRDGVDVPGRSLRLLVFDRVPWPRPTILHKARRGMFGAKSYDDAVTRLRLKQAFGRLVRRGDDRGVFVLLDPMTPTRLLGAFPEGVSVERVGLAEAVAATREFLADGDLKEDGQQP</sequence>
<keyword evidence="6" id="KW-0347">Helicase</keyword>
<keyword evidence="1" id="KW-0547">Nucleotide-binding</keyword>
<name>A0A3S2VLF8_9PROT</name>
<dbReference type="GO" id="GO:0003678">
    <property type="term" value="F:DNA helicase activity"/>
    <property type="evidence" value="ECO:0007669"/>
    <property type="project" value="TreeGrafter"/>
</dbReference>
<dbReference type="InterPro" id="IPR027417">
    <property type="entry name" value="P-loop_NTPase"/>
</dbReference>
<reference evidence="7" key="1">
    <citation type="submission" date="2019-01" db="EMBL/GenBank/DDBJ databases">
        <title>Gri0909 isolated from a small marine red alga.</title>
        <authorList>
            <person name="Kim J."/>
            <person name="Jeong S.E."/>
            <person name="Jeon C.O."/>
        </authorList>
    </citation>
    <scope>NUCLEOTIDE SEQUENCE [LARGE SCALE GENOMIC DNA]</scope>
    <source>
        <strain evidence="7">Gri0909</strain>
    </source>
</reference>
<accession>A0A3S2VLF8</accession>
<evidence type="ECO:0000313" key="6">
    <source>
        <dbReference type="EMBL" id="RVU34985.1"/>
    </source>
</evidence>
<dbReference type="GO" id="GO:0016818">
    <property type="term" value="F:hydrolase activity, acting on acid anhydrides, in phosphorus-containing anhydrides"/>
    <property type="evidence" value="ECO:0007669"/>
    <property type="project" value="InterPro"/>
</dbReference>
<dbReference type="SUPFAM" id="SSF52540">
    <property type="entry name" value="P-loop containing nucleoside triphosphate hydrolases"/>
    <property type="match status" value="1"/>
</dbReference>
<keyword evidence="7" id="KW-1185">Reference proteome</keyword>
<evidence type="ECO:0000256" key="1">
    <source>
        <dbReference type="ARBA" id="ARBA00022741"/>
    </source>
</evidence>
<dbReference type="PANTHER" id="PTHR11472">
    <property type="entry name" value="DNA REPAIR DEAD HELICASE RAD3/XP-D SUBFAMILY MEMBER"/>
    <property type="match status" value="1"/>
</dbReference>
<organism evidence="6 7">
    <name type="scientific">Hwanghaeella grinnelliae</name>
    <dbReference type="NCBI Taxonomy" id="2500179"/>
    <lineage>
        <taxon>Bacteria</taxon>
        <taxon>Pseudomonadati</taxon>
        <taxon>Pseudomonadota</taxon>
        <taxon>Alphaproteobacteria</taxon>
        <taxon>Rhodospirillales</taxon>
        <taxon>Rhodospirillaceae</taxon>
        <taxon>Hwanghaeella</taxon>
    </lineage>
</organism>
<keyword evidence="3" id="KW-0067">ATP-binding</keyword>
<dbReference type="GO" id="GO:0003676">
    <property type="term" value="F:nucleic acid binding"/>
    <property type="evidence" value="ECO:0007669"/>
    <property type="project" value="InterPro"/>
</dbReference>
<dbReference type="GO" id="GO:0006139">
    <property type="term" value="P:nucleobase-containing compound metabolic process"/>
    <property type="evidence" value="ECO:0007669"/>
    <property type="project" value="InterPro"/>
</dbReference>
<dbReference type="Proteomes" id="UP000287447">
    <property type="component" value="Unassembled WGS sequence"/>
</dbReference>
<evidence type="ECO:0000313" key="7">
    <source>
        <dbReference type="Proteomes" id="UP000287447"/>
    </source>
</evidence>
<comment type="similarity">
    <text evidence="4">Belongs to the helicase family. DinG subfamily.</text>
</comment>
<dbReference type="InterPro" id="IPR014013">
    <property type="entry name" value="Helic_SF1/SF2_ATP-bd_DinG/Rad3"/>
</dbReference>
<proteinExistence type="inferred from homology"/>
<dbReference type="GO" id="GO:0005524">
    <property type="term" value="F:ATP binding"/>
    <property type="evidence" value="ECO:0007669"/>
    <property type="project" value="UniProtKB-KW"/>
</dbReference>
<keyword evidence="2" id="KW-0378">Hydrolase</keyword>